<evidence type="ECO:0000313" key="4">
    <source>
        <dbReference type="Proteomes" id="UP000007267"/>
    </source>
</evidence>
<dbReference type="EMBL" id="AGCU01148130">
    <property type="status" value="NOT_ANNOTATED_CDS"/>
    <property type="molecule type" value="Genomic_DNA"/>
</dbReference>
<dbReference type="Gene3D" id="3.30.420.10">
    <property type="entry name" value="Ribonuclease H-like superfamily/Ribonuclease H"/>
    <property type="match status" value="1"/>
</dbReference>
<name>K7G5U7_PELSI</name>
<dbReference type="InterPro" id="IPR050863">
    <property type="entry name" value="CenT-Element_Derived"/>
</dbReference>
<dbReference type="PANTHER" id="PTHR19303">
    <property type="entry name" value="TRANSPOSON"/>
    <property type="match status" value="1"/>
</dbReference>
<feature type="domain" description="DDE-1" evidence="2">
    <location>
        <begin position="203"/>
        <end position="376"/>
    </location>
</feature>
<dbReference type="PANTHER" id="PTHR19303:SF16">
    <property type="entry name" value="JERKY PROTEIN HOMOLOG-LIKE"/>
    <property type="match status" value="1"/>
</dbReference>
<evidence type="ECO:0000259" key="2">
    <source>
        <dbReference type="Pfam" id="PF03184"/>
    </source>
</evidence>
<dbReference type="GO" id="GO:0003677">
    <property type="term" value="F:DNA binding"/>
    <property type="evidence" value="ECO:0007669"/>
    <property type="project" value="TreeGrafter"/>
</dbReference>
<dbReference type="eggNOG" id="KOG3105">
    <property type="taxonomic scope" value="Eukaryota"/>
</dbReference>
<keyword evidence="4" id="KW-1185">Reference proteome</keyword>
<dbReference type="Ensembl" id="ENSPSIT00000015732.1">
    <property type="protein sequence ID" value="ENSPSIP00000015658.1"/>
    <property type="gene ID" value="ENSPSIG00000013958.1"/>
</dbReference>
<dbReference type="Proteomes" id="UP000007267">
    <property type="component" value="Unassembled WGS sequence"/>
</dbReference>
<dbReference type="SUPFAM" id="SSF46689">
    <property type="entry name" value="Homeodomain-like"/>
    <property type="match status" value="2"/>
</dbReference>
<dbReference type="AlphaFoldDB" id="K7G5U7"/>
<proteinExistence type="predicted"/>
<feature type="region of interest" description="Disordered" evidence="1">
    <location>
        <begin position="437"/>
        <end position="463"/>
    </location>
</feature>
<accession>K7G5U7</accession>
<evidence type="ECO:0000313" key="3">
    <source>
        <dbReference type="Ensembl" id="ENSPSIP00000015658.1"/>
    </source>
</evidence>
<reference evidence="4" key="2">
    <citation type="journal article" date="2013" name="Nat. Genet.">
        <title>The draft genomes of soft-shell turtle and green sea turtle yield insights into the development and evolution of the turtle-specific body plan.</title>
        <authorList>
            <person name="Wang Z."/>
            <person name="Pascual-Anaya J."/>
            <person name="Zadissa A."/>
            <person name="Li W."/>
            <person name="Niimura Y."/>
            <person name="Huang Z."/>
            <person name="Li C."/>
            <person name="White S."/>
            <person name="Xiong Z."/>
            <person name="Fang D."/>
            <person name="Wang B."/>
            <person name="Ming Y."/>
            <person name="Chen Y."/>
            <person name="Zheng Y."/>
            <person name="Kuraku S."/>
            <person name="Pignatelli M."/>
            <person name="Herrero J."/>
            <person name="Beal K."/>
            <person name="Nozawa M."/>
            <person name="Li Q."/>
            <person name="Wang J."/>
            <person name="Zhang H."/>
            <person name="Yu L."/>
            <person name="Shigenobu S."/>
            <person name="Wang J."/>
            <person name="Liu J."/>
            <person name="Flicek P."/>
            <person name="Searle S."/>
            <person name="Wang J."/>
            <person name="Kuratani S."/>
            <person name="Yin Y."/>
            <person name="Aken B."/>
            <person name="Zhang G."/>
            <person name="Irie N."/>
        </authorList>
    </citation>
    <scope>NUCLEOTIDE SEQUENCE [LARGE SCALE GENOMIC DNA]</scope>
    <source>
        <strain evidence="4">Daiwa-1</strain>
    </source>
</reference>
<dbReference type="OMA" id="DKHENGH"/>
<reference evidence="3" key="3">
    <citation type="submission" date="2025-08" db="UniProtKB">
        <authorList>
            <consortium name="Ensembl"/>
        </authorList>
    </citation>
    <scope>IDENTIFICATION</scope>
</reference>
<dbReference type="GO" id="GO:0005634">
    <property type="term" value="C:nucleus"/>
    <property type="evidence" value="ECO:0007669"/>
    <property type="project" value="TreeGrafter"/>
</dbReference>
<dbReference type="Gene3D" id="1.10.10.10">
    <property type="entry name" value="Winged helix-like DNA-binding domain superfamily/Winged helix DNA-binding domain"/>
    <property type="match status" value="1"/>
</dbReference>
<dbReference type="InterPro" id="IPR036388">
    <property type="entry name" value="WH-like_DNA-bd_sf"/>
</dbReference>
<evidence type="ECO:0000256" key="1">
    <source>
        <dbReference type="SAM" id="MobiDB-lite"/>
    </source>
</evidence>
<dbReference type="Pfam" id="PF03184">
    <property type="entry name" value="DDE_1"/>
    <property type="match status" value="1"/>
</dbReference>
<sequence length="510" mass="57877">MACGKRKKVVLSIEQKLEALKRINKGESMLKIASELCVGQVTVGDWKRKRSELEKWCSDRSSIEGLKDRKTMKKCEYEKVSEALFLRFTQQREKGMAIIGPILQEKALSFQKEFNEGELDFTASVGCLIAGKNDRLRQISICGEKLLANQEGFLKFKANFHCLIENEGSSCKQIYNCDERGLNYKMLPSKTLAFRAEASAPGKERVTILACSNTTSNHKLRLTFIGKAKKPSALPIATTALPVSYKNQRNAWMDSAIFRGWFLPSVEQFLNSLNLPRKAILVIDNAPAHPHEDELISGDIRVIFLPPTSLCQPMDQGVLEVLKKKYRCKLLTTLIEVTDDGNGMLDKLRTVNIKDVIYWIAQSWEEIEPQTLARSWRKLLLKDENTQEMVQENCDNLLPLLQQIPGCEKVNDDDDIQKWMEKDEQQELTDHDIIALVNQDDNGNEDDEVEDTNDNDNTERISHSEKVKALEAALAYVEQQGEATASDVILLRHWCDLAVKKRNKAGKQTS</sequence>
<feature type="compositionally biased region" description="Acidic residues" evidence="1">
    <location>
        <begin position="442"/>
        <end position="456"/>
    </location>
</feature>
<dbReference type="GeneTree" id="ENSGT00940000154420"/>
<reference evidence="3" key="4">
    <citation type="submission" date="2025-09" db="UniProtKB">
        <authorList>
            <consortium name="Ensembl"/>
        </authorList>
    </citation>
    <scope>IDENTIFICATION</scope>
</reference>
<dbReference type="InterPro" id="IPR004875">
    <property type="entry name" value="DDE_SF_endonuclease_dom"/>
</dbReference>
<reference evidence="4" key="1">
    <citation type="submission" date="2011-10" db="EMBL/GenBank/DDBJ databases">
        <authorList>
            <consortium name="Soft-shell Turtle Genome Consortium"/>
        </authorList>
    </citation>
    <scope>NUCLEOTIDE SEQUENCE [LARGE SCALE GENOMIC DNA]</scope>
    <source>
        <strain evidence="4">Daiwa-1</strain>
    </source>
</reference>
<dbReference type="Gene3D" id="1.10.10.60">
    <property type="entry name" value="Homeodomain-like"/>
    <property type="match status" value="1"/>
</dbReference>
<dbReference type="InterPro" id="IPR009057">
    <property type="entry name" value="Homeodomain-like_sf"/>
</dbReference>
<organism evidence="3 4">
    <name type="scientific">Pelodiscus sinensis</name>
    <name type="common">Chinese softshell turtle</name>
    <name type="synonym">Trionyx sinensis</name>
    <dbReference type="NCBI Taxonomy" id="13735"/>
    <lineage>
        <taxon>Eukaryota</taxon>
        <taxon>Metazoa</taxon>
        <taxon>Chordata</taxon>
        <taxon>Craniata</taxon>
        <taxon>Vertebrata</taxon>
        <taxon>Euteleostomi</taxon>
        <taxon>Archelosauria</taxon>
        <taxon>Testudinata</taxon>
        <taxon>Testudines</taxon>
        <taxon>Cryptodira</taxon>
        <taxon>Trionychia</taxon>
        <taxon>Trionychidae</taxon>
        <taxon>Pelodiscus</taxon>
    </lineage>
</organism>
<dbReference type="InterPro" id="IPR036397">
    <property type="entry name" value="RNaseH_sf"/>
</dbReference>
<protein>
    <recommendedName>
        <fullName evidence="2">DDE-1 domain-containing protein</fullName>
    </recommendedName>
</protein>